<dbReference type="EMBL" id="JBHUFZ010000005">
    <property type="protein sequence ID" value="MFD1889045.1"/>
    <property type="molecule type" value="Genomic_DNA"/>
</dbReference>
<dbReference type="Pfam" id="PF05661">
    <property type="entry name" value="DUF808"/>
    <property type="match status" value="1"/>
</dbReference>
<evidence type="ECO:0000256" key="2">
    <source>
        <dbReference type="SAM" id="Phobius"/>
    </source>
</evidence>
<dbReference type="PANTHER" id="PTHR30503">
    <property type="entry name" value="INNER MEMBRANE PROTEIN YEDI"/>
    <property type="match status" value="1"/>
</dbReference>
<comment type="caution">
    <text evidence="3">The sequence shown here is derived from an EMBL/GenBank/DDBJ whole genome shotgun (WGS) entry which is preliminary data.</text>
</comment>
<keyword evidence="4" id="KW-1185">Reference proteome</keyword>
<sequence length="381" mass="40191">MAGGLAALLDDVAAIAKLAAASVDDIGAAATKASLKATGVVVDDTAVTPRYVEGLTPDRELPIIKRIAMGSIRNKMVIILPIALLLSAFAPWLLTPILMLGGCYLSYEGAHKIWGMLLGHHEEAGDVPVAASGKEQEDKMVSSAITTDLILSAEIMVISLNEVADESFWMRAAALVAVAFLITALVYGVVALIVKLDDIGLHMTQRGLRSGQLVVKAMPVILSILSTVGLAAMLWVGGHILMVGADELGLHWPYEFVHHLQHQVEHAVPHALAGTLGWLTNTIGSAIIGLVVGSVLVAIMALLPFGHGKGHGEEHADGHGAHGSALEVHSDTQRARAAHLAAKHQAAEQKLASGKRHAAGEFWGEGTVDVDRPDPADRHYR</sequence>
<organism evidence="3 4">
    <name type="scientific">Luteococcus peritonei</name>
    <dbReference type="NCBI Taxonomy" id="88874"/>
    <lineage>
        <taxon>Bacteria</taxon>
        <taxon>Bacillati</taxon>
        <taxon>Actinomycetota</taxon>
        <taxon>Actinomycetes</taxon>
        <taxon>Propionibacteriales</taxon>
        <taxon>Propionibacteriaceae</taxon>
        <taxon>Luteococcus</taxon>
    </lineage>
</organism>
<feature type="transmembrane region" description="Helical" evidence="2">
    <location>
        <begin position="76"/>
        <end position="107"/>
    </location>
</feature>
<keyword evidence="2" id="KW-1133">Transmembrane helix</keyword>
<feature type="compositionally biased region" description="Basic and acidic residues" evidence="1">
    <location>
        <begin position="310"/>
        <end position="320"/>
    </location>
</feature>
<dbReference type="PANTHER" id="PTHR30503:SF3">
    <property type="entry name" value="INNER MEMBRANE PROTEIN YEDI"/>
    <property type="match status" value="1"/>
</dbReference>
<keyword evidence="2" id="KW-0472">Membrane</keyword>
<dbReference type="RefSeq" id="WP_343874870.1">
    <property type="nucleotide sequence ID" value="NZ_BAAAIX010000028.1"/>
</dbReference>
<reference evidence="4" key="1">
    <citation type="journal article" date="2019" name="Int. J. Syst. Evol. Microbiol.">
        <title>The Global Catalogue of Microorganisms (GCM) 10K type strain sequencing project: providing services to taxonomists for standard genome sequencing and annotation.</title>
        <authorList>
            <consortium name="The Broad Institute Genomics Platform"/>
            <consortium name="The Broad Institute Genome Sequencing Center for Infectious Disease"/>
            <person name="Wu L."/>
            <person name="Ma J."/>
        </authorList>
    </citation>
    <scope>NUCLEOTIDE SEQUENCE [LARGE SCALE GENOMIC DNA]</scope>
    <source>
        <strain evidence="4">CAIM 431</strain>
    </source>
</reference>
<keyword evidence="2" id="KW-0812">Transmembrane</keyword>
<dbReference type="Proteomes" id="UP001597326">
    <property type="component" value="Unassembled WGS sequence"/>
</dbReference>
<name>A0ABW4RRW7_9ACTN</name>
<proteinExistence type="predicted"/>
<feature type="transmembrane region" description="Helical" evidence="2">
    <location>
        <begin position="168"/>
        <end position="193"/>
    </location>
</feature>
<feature type="region of interest" description="Disordered" evidence="1">
    <location>
        <begin position="310"/>
        <end position="330"/>
    </location>
</feature>
<evidence type="ECO:0000313" key="3">
    <source>
        <dbReference type="EMBL" id="MFD1889045.1"/>
    </source>
</evidence>
<feature type="transmembrane region" description="Helical" evidence="2">
    <location>
        <begin position="283"/>
        <end position="303"/>
    </location>
</feature>
<dbReference type="InterPro" id="IPR008526">
    <property type="entry name" value="YedI"/>
</dbReference>
<protein>
    <submittedName>
        <fullName evidence="3">DUF808 domain-containing protein</fullName>
    </submittedName>
</protein>
<gene>
    <name evidence="3" type="ORF">ACFSCS_02455</name>
</gene>
<evidence type="ECO:0000256" key="1">
    <source>
        <dbReference type="SAM" id="MobiDB-lite"/>
    </source>
</evidence>
<feature type="transmembrane region" description="Helical" evidence="2">
    <location>
        <begin position="213"/>
        <end position="236"/>
    </location>
</feature>
<accession>A0ABW4RRW7</accession>
<evidence type="ECO:0000313" key="4">
    <source>
        <dbReference type="Proteomes" id="UP001597326"/>
    </source>
</evidence>